<evidence type="ECO:0000313" key="11">
    <source>
        <dbReference type="Proteomes" id="UP000018979"/>
    </source>
</evidence>
<feature type="transmembrane region" description="Helical" evidence="8">
    <location>
        <begin position="69"/>
        <end position="96"/>
    </location>
</feature>
<evidence type="ECO:0000256" key="3">
    <source>
        <dbReference type="ARBA" id="ARBA00022679"/>
    </source>
</evidence>
<evidence type="ECO:0000256" key="8">
    <source>
        <dbReference type="SAM" id="Phobius"/>
    </source>
</evidence>
<dbReference type="Proteomes" id="UP000018979">
    <property type="component" value="Chromosome I"/>
</dbReference>
<dbReference type="PANTHER" id="PTHR30443:SF4">
    <property type="entry name" value="PHOSPHOETHANOLAMINE TRANSFERASE OPGE-RELATED"/>
    <property type="match status" value="1"/>
</dbReference>
<evidence type="ECO:0000256" key="6">
    <source>
        <dbReference type="ARBA" id="ARBA00023136"/>
    </source>
</evidence>
<dbReference type="Pfam" id="PF00884">
    <property type="entry name" value="Sulfatase"/>
    <property type="match status" value="1"/>
</dbReference>
<organism evidence="10 11">
    <name type="scientific">Serratia marcescens subsp. marcescens Db11</name>
    <dbReference type="NCBI Taxonomy" id="273526"/>
    <lineage>
        <taxon>Bacteria</taxon>
        <taxon>Pseudomonadati</taxon>
        <taxon>Pseudomonadota</taxon>
        <taxon>Gammaproteobacteria</taxon>
        <taxon>Enterobacterales</taxon>
        <taxon>Yersiniaceae</taxon>
        <taxon>Serratia</taxon>
    </lineage>
</organism>
<feature type="domain" description="Sulfatase N-terminal" evidence="9">
    <location>
        <begin position="210"/>
        <end position="468"/>
    </location>
</feature>
<reference evidence="11" key="2">
    <citation type="submission" date="2013-11" db="EMBL/GenBank/DDBJ databases">
        <title>Genome sequences of clinical and environmental isolates of Serratia marcescens.</title>
        <authorList>
            <person name="Iguchi A."/>
            <person name="Komatsu H."/>
            <person name="Nagaya Y."/>
            <person name="Ogura Y."/>
            <person name="Katsura K."/>
            <person name="Kurokawa K."/>
            <person name="Ooka T."/>
            <person name="Hattori M."/>
            <person name="Gotoh N."/>
            <person name="Thomson N."/>
            <person name="Hayashi T."/>
        </authorList>
    </citation>
    <scope>NUCLEOTIDE SEQUENCE [LARGE SCALE GENOMIC DNA]</scope>
    <source>
        <strain evidence="11">Db11</strain>
    </source>
</reference>
<evidence type="ECO:0000256" key="7">
    <source>
        <dbReference type="ARBA" id="ARBA00038481"/>
    </source>
</evidence>
<dbReference type="KEGG" id="smac:SMDB11_3050"/>
<evidence type="ECO:0000256" key="1">
    <source>
        <dbReference type="ARBA" id="ARBA00004651"/>
    </source>
</evidence>
<keyword evidence="5 8" id="KW-1133">Transmembrane helix</keyword>
<dbReference type="PANTHER" id="PTHR30443">
    <property type="entry name" value="INNER MEMBRANE PROTEIN"/>
    <property type="match status" value="1"/>
</dbReference>
<dbReference type="AlphaFoldDB" id="A0ABC9ILH7"/>
<reference evidence="10 11" key="1">
    <citation type="submission" date="2013-06" db="EMBL/GenBank/DDBJ databases">
        <authorList>
            <person name="Aslett M."/>
        </authorList>
    </citation>
    <scope>NUCLEOTIDE SEQUENCE [LARGE SCALE GENOMIC DNA]</scope>
    <source>
        <strain evidence="10 11">Db11</strain>
    </source>
</reference>
<dbReference type="Gene3D" id="3.40.720.10">
    <property type="entry name" value="Alkaline Phosphatase, subunit A"/>
    <property type="match status" value="1"/>
</dbReference>
<dbReference type="RefSeq" id="WP_197538601.1">
    <property type="nucleotide sequence ID" value="NZ_HG326223.1"/>
</dbReference>
<comment type="subcellular location">
    <subcellularLocation>
        <location evidence="1">Cell membrane</location>
        <topology evidence="1">Multi-pass membrane protein</topology>
    </subcellularLocation>
</comment>
<proteinExistence type="inferred from homology"/>
<reference evidence="10 11" key="3">
    <citation type="journal article" date="2014" name="Genome Biol. Evol.">
        <title>Genome evolution and plasticity of Serratia marcescens, an important multidrug-resistant nosocomial pathogen.</title>
        <authorList>
            <person name="Iguchi A."/>
            <person name="Nagaya Y."/>
            <person name="Pradel E."/>
            <person name="Ooka T."/>
            <person name="Ogura Y."/>
            <person name="Katsura K."/>
            <person name="Kurokawa K."/>
            <person name="Oshima K."/>
            <person name="Hattori M."/>
            <person name="Parkhill J."/>
            <person name="Sebaihia M."/>
            <person name="Coulthurst S.J."/>
            <person name="Gotoh N."/>
            <person name="Thomson N.R."/>
            <person name="Ewbank J.J."/>
            <person name="Hayashi T."/>
        </authorList>
    </citation>
    <scope>NUCLEOTIDE SEQUENCE [LARGE SCALE GENOMIC DNA]</scope>
    <source>
        <strain evidence="10 11">Db11</strain>
    </source>
</reference>
<name>A0ABC9ILH7_SERMA</name>
<evidence type="ECO:0000313" key="10">
    <source>
        <dbReference type="EMBL" id="CDG13615.1"/>
    </source>
</evidence>
<evidence type="ECO:0000256" key="2">
    <source>
        <dbReference type="ARBA" id="ARBA00022475"/>
    </source>
</evidence>
<sequence>MNTHTVILDKLRHSVTHPILRTFLLYIITALILIKAMGYSGGKGIDILFIALTLLLLSIHSLTRYGLIIPFILLCALYAPVGAIYGTPSAAVMSALLQTNLIEAREFLQTLPASCYLLPAAILVMLAILGLFIWRQAISKKTILPLLALLMVIIIARAFNGGVANLKLPDFFLSLYSAYQQYQQQVDELSAGATTPGTWSITAGAPTNGNYVIIVGESMRKDHMSLFGYPVSTTPFLDNANGRFYSNYISTAPNTFESLPRTLALSNGHNIAIGDNIITLAKAAGLKTHWLSNQGMFGQFDTPVSKIAMFSDSHYFLKKGDFQSRNTDDDALLPIFDPLLRRQGQGNLYVLHLMGSHADFCERLNGEPPSVESPNKELACYLSTYRKTDRFIEQVYHSLKQSGTPFKLFYFSDHGLSHKDIGGGRSLRHSGDTRQNYQVPLLVLSDRDQQHQIIDDPLSAFDFIGLFAQEAGIRIAHPEVMPTIRIADADADKRWVFDGQRMVDFDQLADDPPELP</sequence>
<feature type="transmembrane region" description="Helical" evidence="8">
    <location>
        <begin position="146"/>
        <end position="166"/>
    </location>
</feature>
<feature type="transmembrane region" description="Helical" evidence="8">
    <location>
        <begin position="20"/>
        <end position="38"/>
    </location>
</feature>
<gene>
    <name evidence="10" type="ORF">SMDB11_3050</name>
</gene>
<dbReference type="InterPro" id="IPR040423">
    <property type="entry name" value="PEA_transferase"/>
</dbReference>
<dbReference type="InterPro" id="IPR017850">
    <property type="entry name" value="Alkaline_phosphatase_core_sf"/>
</dbReference>
<dbReference type="SUPFAM" id="SSF53649">
    <property type="entry name" value="Alkaline phosphatase-like"/>
    <property type="match status" value="1"/>
</dbReference>
<comment type="similarity">
    <text evidence="7">Belongs to the phosphoethanolamine transferase family.</text>
</comment>
<keyword evidence="2" id="KW-1003">Cell membrane</keyword>
<keyword evidence="3" id="KW-0808">Transferase</keyword>
<feature type="transmembrane region" description="Helical" evidence="8">
    <location>
        <begin position="44"/>
        <end position="62"/>
    </location>
</feature>
<evidence type="ECO:0000259" key="9">
    <source>
        <dbReference type="Pfam" id="PF00884"/>
    </source>
</evidence>
<dbReference type="GO" id="GO:0016740">
    <property type="term" value="F:transferase activity"/>
    <property type="evidence" value="ECO:0007669"/>
    <property type="project" value="UniProtKB-KW"/>
</dbReference>
<keyword evidence="4 8" id="KW-0812">Transmembrane</keyword>
<dbReference type="InterPro" id="IPR058130">
    <property type="entry name" value="PEA_transf_C"/>
</dbReference>
<feature type="transmembrane region" description="Helical" evidence="8">
    <location>
        <begin position="116"/>
        <end position="134"/>
    </location>
</feature>
<evidence type="ECO:0000256" key="5">
    <source>
        <dbReference type="ARBA" id="ARBA00022989"/>
    </source>
</evidence>
<dbReference type="InterPro" id="IPR000917">
    <property type="entry name" value="Sulfatase_N"/>
</dbReference>
<dbReference type="EMBL" id="HG326223">
    <property type="protein sequence ID" value="CDG13615.1"/>
    <property type="molecule type" value="Genomic_DNA"/>
</dbReference>
<dbReference type="CDD" id="cd16017">
    <property type="entry name" value="LptA"/>
    <property type="match status" value="1"/>
</dbReference>
<protein>
    <submittedName>
        <fullName evidence="10">Sulfatase</fullName>
    </submittedName>
</protein>
<keyword evidence="6 8" id="KW-0472">Membrane</keyword>
<evidence type="ECO:0000256" key="4">
    <source>
        <dbReference type="ARBA" id="ARBA00022692"/>
    </source>
</evidence>
<dbReference type="GO" id="GO:0005886">
    <property type="term" value="C:plasma membrane"/>
    <property type="evidence" value="ECO:0007669"/>
    <property type="project" value="UniProtKB-SubCell"/>
</dbReference>
<accession>A0ABC9ILH7</accession>